<keyword evidence="5" id="KW-1185">Reference proteome</keyword>
<dbReference type="FunFam" id="3.40.50.12780:FF:000003">
    <property type="entry name" value="Long-chain-fatty-acid--CoA ligase FadD"/>
    <property type="match status" value="1"/>
</dbReference>
<protein>
    <submittedName>
        <fullName evidence="4">AMP-dependent synthetase and ligase</fullName>
    </submittedName>
</protein>
<dbReference type="PROSITE" id="PS00455">
    <property type="entry name" value="AMP_BINDING"/>
    <property type="match status" value="1"/>
</dbReference>
<dbReference type="OMA" id="CHRGRIA"/>
<evidence type="ECO:0000313" key="5">
    <source>
        <dbReference type="Proteomes" id="UP000070544"/>
    </source>
</evidence>
<evidence type="ECO:0000259" key="3">
    <source>
        <dbReference type="Pfam" id="PF13193"/>
    </source>
</evidence>
<dbReference type="InterPro" id="IPR045851">
    <property type="entry name" value="AMP-bd_C_sf"/>
</dbReference>
<keyword evidence="4" id="KW-0436">Ligase</keyword>
<organism evidence="4 5">
    <name type="scientific">Gonapodya prolifera (strain JEL478)</name>
    <name type="common">Monoblepharis prolifera</name>
    <dbReference type="NCBI Taxonomy" id="1344416"/>
    <lineage>
        <taxon>Eukaryota</taxon>
        <taxon>Fungi</taxon>
        <taxon>Fungi incertae sedis</taxon>
        <taxon>Chytridiomycota</taxon>
        <taxon>Chytridiomycota incertae sedis</taxon>
        <taxon>Monoblepharidomycetes</taxon>
        <taxon>Monoblepharidales</taxon>
        <taxon>Gonapodyaceae</taxon>
        <taxon>Gonapodya</taxon>
    </lineage>
</organism>
<dbReference type="PANTHER" id="PTHR24096">
    <property type="entry name" value="LONG-CHAIN-FATTY-ACID--COA LIGASE"/>
    <property type="match status" value="1"/>
</dbReference>
<dbReference type="InterPro" id="IPR025110">
    <property type="entry name" value="AMP-bd_C"/>
</dbReference>
<sequence length="560" mass="61149">MVVIKSPYPDVEIPNVDIYTFLFENLTEQQLDRETFIDVATSRSITLRALRLRIEHLARALSHPKTAWGGWKKGEVFALFSPNHVDYPVALWAVLRAGGVVTTMNPSYTATEVSYQLTDSRSKAILTTTTHLSVALTACRASGVNIPASHIFIIDAPGVTYKAEGHTFYTLEGLVVAGEKLPPTPRVKVGVDETALLMYSSGTTGRSKGVESTHRNIVTNVLQVSADGVGMALPGDTIVGVLPFYHCYGLTYTVHWSVYAGLRNVVFGQFKLETFLDAVKKYKVNVAHLVPPIMIQLAKNPIVEKADFSSLRWIVSGAAPMAAELGVEVRQRCGAQIKQAWGMTELSPVSTIEPCGRVIDGSVGVLLPNQEAKIVHPETLKELGYNEEGELLVRGPNRMKGYLNNPEANANTITTDGYLRTGDLAVVDENGVFYIRDRLKELIKVKGFQVAPAELEGLLLTHEAVADCAVIPIDDAYSGEIPKAFIVLKSTHVPSSPAHEKTLLKKILDHVHADLARHKHIGGVEVLEAIPKTASGKILRRTLRDMEREKAAKRAGGAKL</sequence>
<evidence type="ECO:0000256" key="1">
    <source>
        <dbReference type="ARBA" id="ARBA00006432"/>
    </source>
</evidence>
<evidence type="ECO:0000313" key="4">
    <source>
        <dbReference type="EMBL" id="KXS16196.1"/>
    </source>
</evidence>
<gene>
    <name evidence="4" type="ORF">M427DRAFT_56075</name>
</gene>
<reference evidence="4 5" key="1">
    <citation type="journal article" date="2015" name="Genome Biol. Evol.">
        <title>Phylogenomic analyses indicate that early fungi evolved digesting cell walls of algal ancestors of land plants.</title>
        <authorList>
            <person name="Chang Y."/>
            <person name="Wang S."/>
            <person name="Sekimoto S."/>
            <person name="Aerts A.L."/>
            <person name="Choi C."/>
            <person name="Clum A."/>
            <person name="LaButti K.M."/>
            <person name="Lindquist E.A."/>
            <person name="Yee Ngan C."/>
            <person name="Ohm R.A."/>
            <person name="Salamov A.A."/>
            <person name="Grigoriev I.V."/>
            <person name="Spatafora J.W."/>
            <person name="Berbee M.L."/>
        </authorList>
    </citation>
    <scope>NUCLEOTIDE SEQUENCE [LARGE SCALE GENOMIC DNA]</scope>
    <source>
        <strain evidence="4 5">JEL478</strain>
    </source>
</reference>
<dbReference type="EMBL" id="KQ965756">
    <property type="protein sequence ID" value="KXS16196.1"/>
    <property type="molecule type" value="Genomic_DNA"/>
</dbReference>
<dbReference type="Gene3D" id="3.40.50.12780">
    <property type="entry name" value="N-terminal domain of ligase-like"/>
    <property type="match status" value="1"/>
</dbReference>
<dbReference type="Pfam" id="PF13193">
    <property type="entry name" value="AMP-binding_C"/>
    <property type="match status" value="1"/>
</dbReference>
<dbReference type="AlphaFoldDB" id="A0A139AHB5"/>
<dbReference type="Pfam" id="PF00501">
    <property type="entry name" value="AMP-binding"/>
    <property type="match status" value="1"/>
</dbReference>
<feature type="domain" description="AMP-dependent synthetase/ligase" evidence="2">
    <location>
        <begin position="27"/>
        <end position="403"/>
    </location>
</feature>
<dbReference type="GO" id="GO:0016405">
    <property type="term" value="F:CoA-ligase activity"/>
    <property type="evidence" value="ECO:0007669"/>
    <property type="project" value="TreeGrafter"/>
</dbReference>
<dbReference type="SUPFAM" id="SSF56801">
    <property type="entry name" value="Acetyl-CoA synthetase-like"/>
    <property type="match status" value="1"/>
</dbReference>
<dbReference type="InterPro" id="IPR000873">
    <property type="entry name" value="AMP-dep_synth/lig_dom"/>
</dbReference>
<comment type="similarity">
    <text evidence="1">Belongs to the ATP-dependent AMP-binding enzyme family.</text>
</comment>
<name>A0A139AHB5_GONPJ</name>
<dbReference type="CDD" id="cd05911">
    <property type="entry name" value="Firefly_Luc_like"/>
    <property type="match status" value="1"/>
</dbReference>
<accession>A0A139AHB5</accession>
<evidence type="ECO:0000259" key="2">
    <source>
        <dbReference type="Pfam" id="PF00501"/>
    </source>
</evidence>
<dbReference type="OrthoDB" id="1898221at2759"/>
<dbReference type="InterPro" id="IPR020845">
    <property type="entry name" value="AMP-binding_CS"/>
</dbReference>
<dbReference type="PANTHER" id="PTHR24096:SF422">
    <property type="entry name" value="BCDNA.GH02901"/>
    <property type="match status" value="1"/>
</dbReference>
<dbReference type="Proteomes" id="UP000070544">
    <property type="component" value="Unassembled WGS sequence"/>
</dbReference>
<proteinExistence type="inferred from homology"/>
<feature type="domain" description="AMP-binding enzyme C-terminal" evidence="3">
    <location>
        <begin position="454"/>
        <end position="537"/>
    </location>
</feature>
<dbReference type="STRING" id="1344416.A0A139AHB5"/>
<dbReference type="Gene3D" id="3.30.300.30">
    <property type="match status" value="1"/>
</dbReference>
<dbReference type="InterPro" id="IPR042099">
    <property type="entry name" value="ANL_N_sf"/>
</dbReference>